<organism evidence="1 2">
    <name type="scientific">Meloidogyne enterolobii</name>
    <name type="common">Root-knot nematode worm</name>
    <name type="synonym">Meloidogyne mayaguensis</name>
    <dbReference type="NCBI Taxonomy" id="390850"/>
    <lineage>
        <taxon>Eukaryota</taxon>
        <taxon>Metazoa</taxon>
        <taxon>Ecdysozoa</taxon>
        <taxon>Nematoda</taxon>
        <taxon>Chromadorea</taxon>
        <taxon>Rhabditida</taxon>
        <taxon>Tylenchina</taxon>
        <taxon>Tylenchomorpha</taxon>
        <taxon>Tylenchoidea</taxon>
        <taxon>Meloidogynidae</taxon>
        <taxon>Meloidogyninae</taxon>
        <taxon>Meloidogyne</taxon>
    </lineage>
</organism>
<proteinExistence type="predicted"/>
<comment type="caution">
    <text evidence="1">The sequence shown here is derived from an EMBL/GenBank/DDBJ whole genome shotgun (WGS) entry which is preliminary data.</text>
</comment>
<dbReference type="EMBL" id="CAJEWN010000049">
    <property type="protein sequence ID" value="CAD2151852.1"/>
    <property type="molecule type" value="Genomic_DNA"/>
</dbReference>
<accession>A0A6V7UDH8</accession>
<evidence type="ECO:0000313" key="2">
    <source>
        <dbReference type="Proteomes" id="UP000580250"/>
    </source>
</evidence>
<name>A0A6V7UDH8_MELEN</name>
<sequence length="278" mass="31962">MTSKFGKKAFNLLITIISFYLLNTIESAPRRQQQHVQLAEHSTGIQLADQQTDIPPEINVEQPAYISERPDLEILNFLVNQMSILQDERLDNFINLLKIIRKNKRDILELFKSQGMFNQLLEFVEANLKRIQPEKKKSEKKNSKSWSEALIELKRNGFERVLESIDICQNLENSVFRQVLIGYCIQEVKTKCETMFEAAKIPIKVNLDNCTNLTDKIFEDQELENVVFGKKRKNWLSFLDKLKGSKVLSRASSSSLSSVSSNLSCLSVKDLDLGETNE</sequence>
<evidence type="ECO:0000313" key="1">
    <source>
        <dbReference type="EMBL" id="CAD2151852.1"/>
    </source>
</evidence>
<dbReference type="OrthoDB" id="5908186at2759"/>
<reference evidence="1 2" key="1">
    <citation type="submission" date="2020-08" db="EMBL/GenBank/DDBJ databases">
        <authorList>
            <person name="Koutsovoulos G."/>
            <person name="Danchin GJ E."/>
        </authorList>
    </citation>
    <scope>NUCLEOTIDE SEQUENCE [LARGE SCALE GENOMIC DNA]</scope>
</reference>
<gene>
    <name evidence="1" type="ORF">MENT_LOCUS10550</name>
</gene>
<protein>
    <submittedName>
        <fullName evidence="1">Uncharacterized protein</fullName>
    </submittedName>
</protein>
<dbReference type="Proteomes" id="UP000580250">
    <property type="component" value="Unassembled WGS sequence"/>
</dbReference>
<dbReference type="AlphaFoldDB" id="A0A6V7UDH8"/>